<feature type="domain" description="RNase H type-1" evidence="2">
    <location>
        <begin position="1110"/>
        <end position="1240"/>
    </location>
</feature>
<evidence type="ECO:0000259" key="2">
    <source>
        <dbReference type="PROSITE" id="PS50879"/>
    </source>
</evidence>
<dbReference type="Pfam" id="PF13456">
    <property type="entry name" value="RVT_3"/>
    <property type="match status" value="1"/>
</dbReference>
<dbReference type="InterPro" id="IPR005135">
    <property type="entry name" value="Endo/exonuclease/phosphatase"/>
</dbReference>
<dbReference type="InterPro" id="IPR012337">
    <property type="entry name" value="RNaseH-like_sf"/>
</dbReference>
<dbReference type="Pfam" id="PF03372">
    <property type="entry name" value="Exo_endo_phos"/>
    <property type="match status" value="1"/>
</dbReference>
<dbReference type="InterPro" id="IPR036397">
    <property type="entry name" value="RNaseH_sf"/>
</dbReference>
<dbReference type="InterPro" id="IPR002156">
    <property type="entry name" value="RNaseH_domain"/>
</dbReference>
<dbReference type="InterPro" id="IPR044730">
    <property type="entry name" value="RNase_H-like_dom_plant"/>
</dbReference>
<dbReference type="PANTHER" id="PTHR33116">
    <property type="entry name" value="REVERSE TRANSCRIPTASE ZINC-BINDING DOMAIN-CONTAINING PROTEIN-RELATED-RELATED"/>
    <property type="match status" value="1"/>
</dbReference>
<dbReference type="InterPro" id="IPR036691">
    <property type="entry name" value="Endo/exonu/phosph_ase_sf"/>
</dbReference>
<dbReference type="CDD" id="cd06222">
    <property type="entry name" value="RNase_H_like"/>
    <property type="match status" value="1"/>
</dbReference>
<dbReference type="OrthoDB" id="1436580at2759"/>
<reference evidence="4" key="2">
    <citation type="submission" date="2025-08" db="UniProtKB">
        <authorList>
            <consortium name="RefSeq"/>
        </authorList>
    </citation>
    <scope>IDENTIFICATION</scope>
    <source>
        <tissue evidence="4">Whole plant</tissue>
    </source>
</reference>
<reference evidence="3" key="1">
    <citation type="journal article" date="2016" name="Nat. Genet.">
        <title>The genome sequences of Arachis duranensis and Arachis ipaensis, the diploid ancestors of cultivated peanut.</title>
        <authorList>
            <person name="Bertioli D.J."/>
            <person name="Cannon S.B."/>
            <person name="Froenicke L."/>
            <person name="Huang G."/>
            <person name="Farmer A.D."/>
            <person name="Cannon E.K."/>
            <person name="Liu X."/>
            <person name="Gao D."/>
            <person name="Clevenger J."/>
            <person name="Dash S."/>
            <person name="Ren L."/>
            <person name="Moretzsohn M.C."/>
            <person name="Shirasawa K."/>
            <person name="Huang W."/>
            <person name="Vidigal B."/>
            <person name="Abernathy B."/>
            <person name="Chu Y."/>
            <person name="Niederhuth C.E."/>
            <person name="Umale P."/>
            <person name="Araujo A.C."/>
            <person name="Kozik A."/>
            <person name="Kim K.D."/>
            <person name="Burow M.D."/>
            <person name="Varshney R.K."/>
            <person name="Wang X."/>
            <person name="Zhang X."/>
            <person name="Barkley N."/>
            <person name="Guimaraes P.M."/>
            <person name="Isobe S."/>
            <person name="Guo B."/>
            <person name="Liao B."/>
            <person name="Stalker H.T."/>
            <person name="Schmitz R.J."/>
            <person name="Scheffler B.E."/>
            <person name="Leal-Bertioli S.C."/>
            <person name="Xun X."/>
            <person name="Jackson S.A."/>
            <person name="Michelmore R."/>
            <person name="Ozias-Akins P."/>
        </authorList>
    </citation>
    <scope>NUCLEOTIDE SEQUENCE [LARGE SCALE GENOMIC DNA]</scope>
    <source>
        <strain evidence="3">cv. V14167</strain>
    </source>
</reference>
<evidence type="ECO:0000313" key="4">
    <source>
        <dbReference type="RefSeq" id="XP_015954277.1"/>
    </source>
</evidence>
<dbReference type="InterPro" id="IPR026960">
    <property type="entry name" value="RVT-Znf"/>
</dbReference>
<dbReference type="InterPro" id="IPR043502">
    <property type="entry name" value="DNA/RNA_pol_sf"/>
</dbReference>
<dbReference type="GO" id="GO:0004523">
    <property type="term" value="F:RNA-DNA hybrid ribonuclease activity"/>
    <property type="evidence" value="ECO:0007669"/>
    <property type="project" value="InterPro"/>
</dbReference>
<organism evidence="3 4">
    <name type="scientific">Arachis duranensis</name>
    <name type="common">Wild peanut</name>
    <dbReference type="NCBI Taxonomy" id="130453"/>
    <lineage>
        <taxon>Eukaryota</taxon>
        <taxon>Viridiplantae</taxon>
        <taxon>Streptophyta</taxon>
        <taxon>Embryophyta</taxon>
        <taxon>Tracheophyta</taxon>
        <taxon>Spermatophyta</taxon>
        <taxon>Magnoliopsida</taxon>
        <taxon>eudicotyledons</taxon>
        <taxon>Gunneridae</taxon>
        <taxon>Pentapetalae</taxon>
        <taxon>rosids</taxon>
        <taxon>fabids</taxon>
        <taxon>Fabales</taxon>
        <taxon>Fabaceae</taxon>
        <taxon>Papilionoideae</taxon>
        <taxon>50 kb inversion clade</taxon>
        <taxon>dalbergioids sensu lato</taxon>
        <taxon>Dalbergieae</taxon>
        <taxon>Pterocarpus clade</taxon>
        <taxon>Arachis</taxon>
    </lineage>
</organism>
<dbReference type="Pfam" id="PF00078">
    <property type="entry name" value="RVT_1"/>
    <property type="match status" value="1"/>
</dbReference>
<gene>
    <name evidence="4" type="primary">LOC107478656</name>
</gene>
<dbReference type="GeneID" id="107478656"/>
<dbReference type="Gene3D" id="3.30.420.10">
    <property type="entry name" value="Ribonuclease H-like superfamily/Ribonuclease H"/>
    <property type="match status" value="1"/>
</dbReference>
<dbReference type="PROSITE" id="PS50879">
    <property type="entry name" value="RNASE_H_1"/>
    <property type="match status" value="1"/>
</dbReference>
<dbReference type="SUPFAM" id="SSF56672">
    <property type="entry name" value="DNA/RNA polymerases"/>
    <property type="match status" value="1"/>
</dbReference>
<keyword evidence="3" id="KW-1185">Reference proteome</keyword>
<dbReference type="PANTHER" id="PTHR33116:SF70">
    <property type="entry name" value="NON-LTR RETROELEMENT REVERSE TRANSCRIPTASE-LIKE PROTEIN"/>
    <property type="match status" value="1"/>
</dbReference>
<evidence type="ECO:0000313" key="3">
    <source>
        <dbReference type="Proteomes" id="UP000515211"/>
    </source>
</evidence>
<accession>A0A6P4CPK2</accession>
<evidence type="ECO:0000259" key="1">
    <source>
        <dbReference type="PROSITE" id="PS50878"/>
    </source>
</evidence>
<feature type="domain" description="Reverse transcriptase" evidence="1">
    <location>
        <begin position="419"/>
        <end position="700"/>
    </location>
</feature>
<protein>
    <submittedName>
        <fullName evidence="4">Uncharacterized protein LOC107478656</fullName>
    </submittedName>
</protein>
<dbReference type="Pfam" id="PF13966">
    <property type="entry name" value="zf-RVT"/>
    <property type="match status" value="2"/>
</dbReference>
<dbReference type="SUPFAM" id="SSF53098">
    <property type="entry name" value="Ribonuclease H-like"/>
    <property type="match status" value="1"/>
</dbReference>
<dbReference type="RefSeq" id="XP_015954277.1">
    <property type="nucleotide sequence ID" value="XM_016098791.1"/>
</dbReference>
<dbReference type="PROSITE" id="PS50878">
    <property type="entry name" value="RT_POL"/>
    <property type="match status" value="1"/>
</dbReference>
<dbReference type="InterPro" id="IPR000477">
    <property type="entry name" value="RT_dom"/>
</dbReference>
<name>A0A6P4CPK2_ARADU</name>
<dbReference type="GO" id="GO:0003676">
    <property type="term" value="F:nucleic acid binding"/>
    <property type="evidence" value="ECO:0007669"/>
    <property type="project" value="InterPro"/>
</dbReference>
<dbReference type="Gene3D" id="3.60.10.10">
    <property type="entry name" value="Endonuclease/exonuclease/phosphatase"/>
    <property type="match status" value="1"/>
</dbReference>
<proteinExistence type="predicted"/>
<dbReference type="KEGG" id="adu:107478656"/>
<sequence>MGFSGGIWICWNDNNISINTIESDPQYIHAKITSPGREDWFMTAVYANPQPQGRRALWPKLQNLANRMQSPWILTGDFNEIKDPTEKKGGGQVDYRACSRFSAWINNSGLIDLGFMGSIFTWKGPLWNGYERVFKRLDRALANPAWRLTYHEAVVKVLPRTNSDHHPLLIIEKVSNTLNRNRPFRFECMWTYHPEFEPFLQQQWNNNENNNVLSTLDKVRREMHIWNRDTFGNIFKIKRRIMNRLAGIQRSNSYGQNPFLDQLEVSLNKDLNDILDKEDTFWLQKSREQWITEGDRNTSFYHTKTIIRRRKNKILKLRNQDGIWIEDEHQLETHITNFFKSLYREEVNISPLNIDHMALPNLDTNTCRNMEATPLEVEIKKALFSIGSLKAPGEDGFPAIFFKNNWNLMKEKICNFVQLCWREPSLIKDTNKTLLALIPKLHHPEFVSQFRPIALCNVKYKIITKIIVERLKPMLDDRISPHQSSFIPNRKIHDNIIIAKEVMHSMKKIRGKKSYMAIKIDFEKAYDRLNWEYLSQRLSEFGLPNQISNIIMEGVKSVSYSVLWNGNKTETFYPSRGLRQGDPLSPYLFVISMDKLSQFIEQEVNNRSWTPFTFRGNRVHLSHLMFADDLLLFAEASVQQIEKINAVLDRFCKASGLKISNAKSSIVFSKNTTPEIKSNILTKTDFTENKVLGRYLGAMLNNKKRGKENYKAVIDRVGNKLKGWKSKCLSMAGRIMLAQAVISPSVNFDMQHEKVPKTVCKEIEKLQRNFVWGDDNNKRRLHSINWKTLCRPKYEGGLGFRNLELMNDSFLIKIIWQLKENPNTLWAKILYQKYLNNNNFPTQKEAKSSDSNLWKDLAKLWDTFQNLSVTFVGDGRATNFWLDRWVEEIDDTLKNHATQLNLDLNSSVWEWANDTEGWNKEKLKSYLPNNITARVLAQPPPNNNNGKDRQGWRLSEDGDYSVAATYRALANWPPPSTTNWSKLWQWKGPQKAKITLWRMMHNRLLTNERRSRLFGGSDGCPFCTNQPESTLHAFRNCRGVALLWSQLINPDATQSWRNREIFEQGYNRPPNPHTEILRKVKEINDAFGKKKGESRVKNREEHHIRWHPPPHNWVTLNTDGSRNNELKKASCGGLLRNENGKWLGEFSYFIGDCTAYRAELWGIDQGLKLAWTLGLKKVKVECDSKAVIEILNSEKNLSNHPNSMIRNINAWRVKDWNICFVNIYREGNRGADCLARKGLELEPGLHFWDTPPTEIVSILFDDEKGVSLPRWRLSEDGDYSVAATYRALANWPPPSTTNWSKLWQWKGPQKAKTTLWRMMHNRLITNERRSRLFGGSDGCPFCTNQPESTLHAFRDCRGVALLWSQLINPDATQVFFGSNLEQWVNLNFGRELRRGANHNWMDIFITACWKIWSWRNREIFEQGYNRPPNPHTEILRKVKEINDAFEKKKGENRVKNREEHHIRWHPPPHNWVTLNTDGSRNNELKKASCGGLLRNEN</sequence>
<dbReference type="SUPFAM" id="SSF56219">
    <property type="entry name" value="DNase I-like"/>
    <property type="match status" value="1"/>
</dbReference>
<dbReference type="CDD" id="cd01650">
    <property type="entry name" value="RT_nLTR_like"/>
    <property type="match status" value="1"/>
</dbReference>
<dbReference type="Proteomes" id="UP000515211">
    <property type="component" value="Chromosome 3"/>
</dbReference>